<sequence length="293" mass="34798">MDNTDDILKENYQNKDNNNCEYENLSLRDAQMLMVSILKDVHKICEKHGLKYFLDSGTLLGAVRHKGFIPWDDDMDIGMLRDDYEKFLKIAKDELPSHLFLQTFESDKYYDIYQVPCKVRYNGTVLIEKAIGENEKMHNGVYIDILTYDSLPKYNFVYKVQRAISGTILKSFVRLRDIPEKLTFKNKITFSFYRIITKIFTAKRRRKFFGFLVNWNDKNSKYMGYGVDTAWSEYVYKKEDYFNLIKLEFEGENFYGPKNADAILTQLYGDYMTLPKEEDRVWHAKEIKKIKNS</sequence>
<name>A0A1D7XMI6_9CLOT</name>
<accession>A0A1D7XMI6</accession>
<dbReference type="OrthoDB" id="9786100at2"/>
<dbReference type="EMBL" id="CP017253">
    <property type="protein sequence ID" value="AOR24534.1"/>
    <property type="molecule type" value="Genomic_DNA"/>
</dbReference>
<evidence type="ECO:0000259" key="1">
    <source>
        <dbReference type="Pfam" id="PF04991"/>
    </source>
</evidence>
<feature type="domain" description="LicD/FKTN/FKRP nucleotidyltransferase" evidence="1">
    <location>
        <begin position="45"/>
        <end position="269"/>
    </location>
</feature>
<dbReference type="AlphaFoldDB" id="A0A1D7XMI6"/>
<evidence type="ECO:0000313" key="2">
    <source>
        <dbReference type="EMBL" id="AOR24534.1"/>
    </source>
</evidence>
<dbReference type="InterPro" id="IPR007074">
    <property type="entry name" value="LicD/FKTN/FKRP_NTP_transf"/>
</dbReference>
<dbReference type="GO" id="GO:0009100">
    <property type="term" value="P:glycoprotein metabolic process"/>
    <property type="evidence" value="ECO:0007669"/>
    <property type="project" value="UniProtKB-ARBA"/>
</dbReference>
<dbReference type="PANTHER" id="PTHR43404">
    <property type="entry name" value="LIPOPOLYSACCHARIDE CHOLINEPHOSPHOTRANSFERASE LICD"/>
    <property type="match status" value="1"/>
</dbReference>
<organism evidence="2 3">
    <name type="scientific">Clostridium taeniosporum</name>
    <dbReference type="NCBI Taxonomy" id="394958"/>
    <lineage>
        <taxon>Bacteria</taxon>
        <taxon>Bacillati</taxon>
        <taxon>Bacillota</taxon>
        <taxon>Clostridia</taxon>
        <taxon>Eubacteriales</taxon>
        <taxon>Clostridiaceae</taxon>
        <taxon>Clostridium</taxon>
    </lineage>
</organism>
<reference evidence="3" key="1">
    <citation type="submission" date="2016-09" db="EMBL/GenBank/DDBJ databases">
        <title>Genomics of Clostridium taeniosporum, an organism which forms endospores with ribbon-like appendages.</title>
        <authorList>
            <person name="Walker J.R."/>
        </authorList>
    </citation>
    <scope>NUCLEOTIDE SEQUENCE [LARGE SCALE GENOMIC DNA]</scope>
    <source>
        <strain evidence="3">1/k</strain>
    </source>
</reference>
<dbReference type="RefSeq" id="WP_069680661.1">
    <property type="nucleotide sequence ID" value="NZ_CP017253.2"/>
</dbReference>
<dbReference type="Proteomes" id="UP000094652">
    <property type="component" value="Chromosome"/>
</dbReference>
<proteinExistence type="predicted"/>
<dbReference type="KEGG" id="ctae:BGI42_12650"/>
<dbReference type="STRING" id="394958.BGI42_12650"/>
<protein>
    <submittedName>
        <fullName evidence="2">LicD family protein</fullName>
    </submittedName>
</protein>
<dbReference type="InterPro" id="IPR052942">
    <property type="entry name" value="LPS_cholinephosphotransferase"/>
</dbReference>
<evidence type="ECO:0000313" key="3">
    <source>
        <dbReference type="Proteomes" id="UP000094652"/>
    </source>
</evidence>
<dbReference type="PANTHER" id="PTHR43404:SF2">
    <property type="entry name" value="LIPOPOLYSACCHARIDE CHOLINEPHOSPHOTRANSFERASE LICD"/>
    <property type="match status" value="1"/>
</dbReference>
<keyword evidence="3" id="KW-1185">Reference proteome</keyword>
<gene>
    <name evidence="2" type="ORF">BGI42_12650</name>
</gene>
<dbReference type="Pfam" id="PF04991">
    <property type="entry name" value="LicD"/>
    <property type="match status" value="1"/>
</dbReference>